<feature type="signal peptide" evidence="1">
    <location>
        <begin position="1"/>
        <end position="19"/>
    </location>
</feature>
<dbReference type="AlphaFoldDB" id="A0A066RUT8"/>
<name>A0A066RUT8_9GAMM</name>
<evidence type="ECO:0000313" key="2">
    <source>
        <dbReference type="EMBL" id="KDM92881.1"/>
    </source>
</evidence>
<keyword evidence="3" id="KW-1185">Reference proteome</keyword>
<organism evidence="2 3">
    <name type="scientific">Photobacterium galatheae</name>
    <dbReference type="NCBI Taxonomy" id="1654360"/>
    <lineage>
        <taxon>Bacteria</taxon>
        <taxon>Pseudomonadati</taxon>
        <taxon>Pseudomonadota</taxon>
        <taxon>Gammaproteobacteria</taxon>
        <taxon>Vibrionales</taxon>
        <taxon>Vibrionaceae</taxon>
        <taxon>Photobacterium</taxon>
    </lineage>
</organism>
<evidence type="ECO:0000256" key="1">
    <source>
        <dbReference type="SAM" id="SignalP"/>
    </source>
</evidence>
<feature type="chain" id="PRO_5001626003" evidence="1">
    <location>
        <begin position="20"/>
        <end position="481"/>
    </location>
</feature>
<sequence length="481" mass="53764">MFRFVIYFIFILLSQQSFANETLGKYVFPADDVEVVLNLGMFSEALSRLSNSEYLGYYENNSLGCVNPKLNLKVHNASISMNDTINTVSSMSKVEFKSLMTFSGSVKGCVVDNIVRFAAKCNSNLLISNIRMDIPYSSNCFLLVSILGLPFYKNENFEMSKPIPAIVKIPERHEFSLSDTKDFISEFGEFVDGRWVASKSSKSKTIYLPSNVYASEAEKFYGKNGYILNAINNELLVGRISVGNKLFIRKTSFKEVSDLYNTMPGFDSDKLVAQISIREGFFGKTSVEGGRGGIFNDILPIRLKGKDIDVVLKSSNVEYGLYEGSDVIKVSFDVLPTNNDGVIKGYSAFLLLSMPGVSESKGKLMITSKILSGKLQCAFEGGKGDVCVDWVLDKLFRGEVLTLGEINTNNINFEMPKCIYIDKKEIVAKSPCKNGIRRKYISRKTTDKNYYIEIDRAGIRTEMNLHRGLLISVPGKIKILE</sequence>
<protein>
    <submittedName>
        <fullName evidence="2">Uncharacterized protein</fullName>
    </submittedName>
</protein>
<comment type="caution">
    <text evidence="2">The sequence shown here is derived from an EMBL/GenBank/DDBJ whole genome shotgun (WGS) entry which is preliminary data.</text>
</comment>
<evidence type="ECO:0000313" key="3">
    <source>
        <dbReference type="Proteomes" id="UP000027192"/>
    </source>
</evidence>
<dbReference type="RefSeq" id="WP_036748984.1">
    <property type="nucleotide sequence ID" value="NZ_JAGSGC010000002.1"/>
</dbReference>
<gene>
    <name evidence="2" type="ORF">EA58_03760</name>
</gene>
<proteinExistence type="predicted"/>
<dbReference type="STRING" id="1654360.EA58_03760"/>
<dbReference type="EMBL" id="JMIB01000005">
    <property type="protein sequence ID" value="KDM92881.1"/>
    <property type="molecule type" value="Genomic_DNA"/>
</dbReference>
<dbReference type="Proteomes" id="UP000027192">
    <property type="component" value="Unassembled WGS sequence"/>
</dbReference>
<keyword evidence="1" id="KW-0732">Signal</keyword>
<reference evidence="2 3" key="1">
    <citation type="submission" date="2014-04" db="EMBL/GenBank/DDBJ databases">
        <title>Draft genome sequence of Photobacterium halotolerans S2753: a solonamide, ngercheumicin and holomycin producer.</title>
        <authorList>
            <person name="Machado H.R."/>
            <person name="Gram L."/>
        </authorList>
    </citation>
    <scope>NUCLEOTIDE SEQUENCE [LARGE SCALE GENOMIC DNA]</scope>
    <source>
        <strain evidence="2 3">S2753</strain>
    </source>
</reference>
<accession>A0A066RUT8</accession>